<dbReference type="SUPFAM" id="SSF47384">
    <property type="entry name" value="Homodimeric domain of signal transducing histidine kinase"/>
    <property type="match status" value="1"/>
</dbReference>
<accession>A0A0P6XMP5</accession>
<dbReference type="PANTHER" id="PTHR43047">
    <property type="entry name" value="TWO-COMPONENT HISTIDINE PROTEIN KINASE"/>
    <property type="match status" value="1"/>
</dbReference>
<evidence type="ECO:0000313" key="8">
    <source>
        <dbReference type="EMBL" id="KPL81119.1"/>
    </source>
</evidence>
<dbReference type="InterPro" id="IPR036097">
    <property type="entry name" value="HisK_dim/P_sf"/>
</dbReference>
<dbReference type="CDD" id="cd00075">
    <property type="entry name" value="HATPase"/>
    <property type="match status" value="1"/>
</dbReference>
<evidence type="ECO:0000256" key="3">
    <source>
        <dbReference type="ARBA" id="ARBA00022553"/>
    </source>
</evidence>
<dbReference type="Pfam" id="PF00512">
    <property type="entry name" value="HisKA"/>
    <property type="match status" value="1"/>
</dbReference>
<evidence type="ECO:0000256" key="6">
    <source>
        <dbReference type="ARBA" id="ARBA00023012"/>
    </source>
</evidence>
<dbReference type="GO" id="GO:0009927">
    <property type="term" value="F:histidine phosphotransfer kinase activity"/>
    <property type="evidence" value="ECO:0007669"/>
    <property type="project" value="TreeGrafter"/>
</dbReference>
<dbReference type="GO" id="GO:0005886">
    <property type="term" value="C:plasma membrane"/>
    <property type="evidence" value="ECO:0007669"/>
    <property type="project" value="TreeGrafter"/>
</dbReference>
<evidence type="ECO:0000256" key="5">
    <source>
        <dbReference type="ARBA" id="ARBA00022777"/>
    </source>
</evidence>
<dbReference type="PROSITE" id="PS50109">
    <property type="entry name" value="HIS_KIN"/>
    <property type="match status" value="1"/>
</dbReference>
<dbReference type="InterPro" id="IPR003661">
    <property type="entry name" value="HisK_dim/P_dom"/>
</dbReference>
<dbReference type="InterPro" id="IPR005467">
    <property type="entry name" value="His_kinase_dom"/>
</dbReference>
<dbReference type="GO" id="GO:0000155">
    <property type="term" value="F:phosphorelay sensor kinase activity"/>
    <property type="evidence" value="ECO:0007669"/>
    <property type="project" value="InterPro"/>
</dbReference>
<dbReference type="PRINTS" id="PR00344">
    <property type="entry name" value="BCTRLSENSOR"/>
</dbReference>
<dbReference type="EMBL" id="LGCL01000002">
    <property type="protein sequence ID" value="KPL81119.1"/>
    <property type="molecule type" value="Genomic_DNA"/>
</dbReference>
<dbReference type="InterPro" id="IPR036890">
    <property type="entry name" value="HATPase_C_sf"/>
</dbReference>
<evidence type="ECO:0000256" key="1">
    <source>
        <dbReference type="ARBA" id="ARBA00000085"/>
    </source>
</evidence>
<comment type="catalytic activity">
    <reaction evidence="1">
        <text>ATP + protein L-histidine = ADP + protein N-phospho-L-histidine.</text>
        <dbReference type="EC" id="2.7.13.3"/>
    </reaction>
</comment>
<protein>
    <recommendedName>
        <fullName evidence="2">histidine kinase</fullName>
        <ecNumber evidence="2">2.7.13.3</ecNumber>
    </recommendedName>
</protein>
<organism evidence="8 9">
    <name type="scientific">Ornatilinea apprima</name>
    <dbReference type="NCBI Taxonomy" id="1134406"/>
    <lineage>
        <taxon>Bacteria</taxon>
        <taxon>Bacillati</taxon>
        <taxon>Chloroflexota</taxon>
        <taxon>Anaerolineae</taxon>
        <taxon>Anaerolineales</taxon>
        <taxon>Anaerolineaceae</taxon>
        <taxon>Ornatilinea</taxon>
    </lineage>
</organism>
<dbReference type="Pfam" id="PF02518">
    <property type="entry name" value="HATPase_c"/>
    <property type="match status" value="1"/>
</dbReference>
<dbReference type="SMART" id="SM00387">
    <property type="entry name" value="HATPase_c"/>
    <property type="match status" value="1"/>
</dbReference>
<proteinExistence type="predicted"/>
<evidence type="ECO:0000313" key="9">
    <source>
        <dbReference type="Proteomes" id="UP000050417"/>
    </source>
</evidence>
<keyword evidence="4" id="KW-0808">Transferase</keyword>
<feature type="domain" description="Histidine kinase" evidence="7">
    <location>
        <begin position="156"/>
        <end position="388"/>
    </location>
</feature>
<sequence>MSIQESLQSIQAEWIHQILIQLSPEDPTNEDLIRLVSHFFAQFSQAVINCQPAFLEPEIENFSSALPSTDLEGKSNQVSQFLKIFVDTFYHTGRETLSAQSFLELLDAAFPVTTRAFEISSDLETKSVRQRSDAEIETLKQQMEKIDRSKSDFIAVAAHELKTPLTLIEGYSMMLKEIIIPDGNDYQASLIDGIRNGTRRLKMIIDDMVDVTLIENNLLKLNFQPVWLNQLFAHLQAELQPALDQRFIRLEIDPFPGFSEMTFGAPDRLEQVFRNILNNAIKFTPDHGWIYIEGRQLPGFIEVIVRDTGIGINPEDQPLIFNKFSRIGNVALHSSGKTKFKGGGPGLGLYIAKGIVESHGGAIWVESEKCDEDKLPGSAFHVILPTRSALSDDKMTHLFSNGPKTYHQEVPKQLQ</sequence>
<dbReference type="EC" id="2.7.13.3" evidence="2"/>
<dbReference type="InterPro" id="IPR003594">
    <property type="entry name" value="HATPase_dom"/>
</dbReference>
<keyword evidence="5" id="KW-0418">Kinase</keyword>
<dbReference type="OrthoDB" id="9792991at2"/>
<dbReference type="SMART" id="SM00388">
    <property type="entry name" value="HisKA"/>
    <property type="match status" value="1"/>
</dbReference>
<dbReference type="AlphaFoldDB" id="A0A0P6XMP5"/>
<dbReference type="STRING" id="1134406.ADN00_00940"/>
<name>A0A0P6XMP5_9CHLR</name>
<dbReference type="SUPFAM" id="SSF55874">
    <property type="entry name" value="ATPase domain of HSP90 chaperone/DNA topoisomerase II/histidine kinase"/>
    <property type="match status" value="1"/>
</dbReference>
<evidence type="ECO:0000256" key="2">
    <source>
        <dbReference type="ARBA" id="ARBA00012438"/>
    </source>
</evidence>
<comment type="caution">
    <text evidence="8">The sequence shown here is derived from an EMBL/GenBank/DDBJ whole genome shotgun (WGS) entry which is preliminary data.</text>
</comment>
<dbReference type="InterPro" id="IPR004358">
    <property type="entry name" value="Sig_transdc_His_kin-like_C"/>
</dbReference>
<evidence type="ECO:0000256" key="4">
    <source>
        <dbReference type="ARBA" id="ARBA00022679"/>
    </source>
</evidence>
<dbReference type="Gene3D" id="3.30.565.10">
    <property type="entry name" value="Histidine kinase-like ATPase, C-terminal domain"/>
    <property type="match status" value="1"/>
</dbReference>
<dbReference type="PANTHER" id="PTHR43047:SF72">
    <property type="entry name" value="OSMOSENSING HISTIDINE PROTEIN KINASE SLN1"/>
    <property type="match status" value="1"/>
</dbReference>
<keyword evidence="9" id="KW-1185">Reference proteome</keyword>
<dbReference type="Proteomes" id="UP000050417">
    <property type="component" value="Unassembled WGS sequence"/>
</dbReference>
<dbReference type="Gene3D" id="1.10.287.130">
    <property type="match status" value="1"/>
</dbReference>
<keyword evidence="6" id="KW-0902">Two-component regulatory system</keyword>
<dbReference type="RefSeq" id="WP_075061073.1">
    <property type="nucleotide sequence ID" value="NZ_LGCL01000002.1"/>
</dbReference>
<dbReference type="CDD" id="cd00082">
    <property type="entry name" value="HisKA"/>
    <property type="match status" value="1"/>
</dbReference>
<gene>
    <name evidence="8" type="ORF">ADN00_00940</name>
</gene>
<reference evidence="8 9" key="1">
    <citation type="submission" date="2015-07" db="EMBL/GenBank/DDBJ databases">
        <title>Genome sequence of Ornatilinea apprima DSM 23815.</title>
        <authorList>
            <person name="Hemp J."/>
            <person name="Ward L.M."/>
            <person name="Pace L.A."/>
            <person name="Fischer W.W."/>
        </authorList>
    </citation>
    <scope>NUCLEOTIDE SEQUENCE [LARGE SCALE GENOMIC DNA]</scope>
    <source>
        <strain evidence="8 9">P3M-1</strain>
    </source>
</reference>
<evidence type="ECO:0000259" key="7">
    <source>
        <dbReference type="PROSITE" id="PS50109"/>
    </source>
</evidence>
<keyword evidence="3" id="KW-0597">Phosphoprotein</keyword>